<reference evidence="2 3" key="1">
    <citation type="journal article" date="2015" name="Genome Announc.">
        <title>Complete Genome Sequence of Methylobacterium aquaticum Strain 22A, Isolated from Racomitrium japonicum Moss.</title>
        <authorList>
            <person name="Tani A."/>
            <person name="Ogura Y."/>
            <person name="Hayashi T."/>
            <person name="Kimbara K."/>
        </authorList>
    </citation>
    <scope>NUCLEOTIDE SEQUENCE [LARGE SCALE GENOMIC DNA]</scope>
    <source>
        <strain evidence="2 3">MA-22A</strain>
    </source>
</reference>
<proteinExistence type="predicted"/>
<name>A0A0C6FSS4_9HYPH</name>
<dbReference type="PATRIC" id="fig|270351.10.peg.2598"/>
<gene>
    <name evidence="2" type="ORF">Maq22A_c13480</name>
</gene>
<dbReference type="AlphaFoldDB" id="A0A0C6FSS4"/>
<evidence type="ECO:0000313" key="2">
    <source>
        <dbReference type="EMBL" id="BAQ45910.1"/>
    </source>
</evidence>
<evidence type="ECO:0000313" key="3">
    <source>
        <dbReference type="Proteomes" id="UP000061432"/>
    </source>
</evidence>
<accession>A0A0C6FSS4</accession>
<reference evidence="3" key="2">
    <citation type="submission" date="2015-01" db="EMBL/GenBank/DDBJ databases">
        <title>Complete genome sequence of Methylobacterium aquaticum strain 22A.</title>
        <authorList>
            <person name="Tani A."/>
            <person name="Ogura Y."/>
            <person name="Hayashi T."/>
        </authorList>
    </citation>
    <scope>NUCLEOTIDE SEQUENCE [LARGE SCALE GENOMIC DNA]</scope>
    <source>
        <strain evidence="3">MA-22A</strain>
    </source>
</reference>
<dbReference type="Proteomes" id="UP000061432">
    <property type="component" value="Chromosome"/>
</dbReference>
<evidence type="ECO:0000256" key="1">
    <source>
        <dbReference type="SAM" id="MobiDB-lite"/>
    </source>
</evidence>
<dbReference type="STRING" id="270351.Maq22A_c13480"/>
<dbReference type="EMBL" id="AP014704">
    <property type="protein sequence ID" value="BAQ45910.1"/>
    <property type="molecule type" value="Genomic_DNA"/>
</dbReference>
<organism evidence="2 3">
    <name type="scientific">Methylobacterium aquaticum</name>
    <dbReference type="NCBI Taxonomy" id="270351"/>
    <lineage>
        <taxon>Bacteria</taxon>
        <taxon>Pseudomonadati</taxon>
        <taxon>Pseudomonadota</taxon>
        <taxon>Alphaproteobacteria</taxon>
        <taxon>Hyphomicrobiales</taxon>
        <taxon>Methylobacteriaceae</taxon>
        <taxon>Methylobacterium</taxon>
    </lineage>
</organism>
<dbReference type="KEGG" id="maqu:Maq22A_c13480"/>
<sequence>MGRLMRMGWYRSRGKGTVGRVTRGSGSHPGGRRMAYRDPGVTTRTGVLPWGTGAVMRMEGYRSRGKVGSVG</sequence>
<feature type="region of interest" description="Disordered" evidence="1">
    <location>
        <begin position="15"/>
        <end position="42"/>
    </location>
</feature>
<protein>
    <submittedName>
        <fullName evidence="2">Uncharacterized protein</fullName>
    </submittedName>
</protein>